<dbReference type="Gene3D" id="3.40.50.1010">
    <property type="entry name" value="5'-nuclease"/>
    <property type="match status" value="1"/>
</dbReference>
<name>A0A5J6A0T0_9CAUD</name>
<keyword evidence="1" id="KW-0378">Hydrolase</keyword>
<dbReference type="InterPro" id="IPR029060">
    <property type="entry name" value="PIN-like_dom_sf"/>
</dbReference>
<proteinExistence type="predicted"/>
<dbReference type="SUPFAM" id="SSF88723">
    <property type="entry name" value="PIN domain-like"/>
    <property type="match status" value="1"/>
</dbReference>
<accession>A0A5J6A0T0</accession>
<evidence type="ECO:0000313" key="2">
    <source>
        <dbReference type="Proteomes" id="UP000327497"/>
    </source>
</evidence>
<dbReference type="EMBL" id="MK455769">
    <property type="protein sequence ID" value="QBJ01037.1"/>
    <property type="molecule type" value="Genomic_DNA"/>
</dbReference>
<sequence length="397" mass="45139">MSDGFNYGGEIAEVEQHFKVWPKFGNKIAVVDADLLPYQIGYSIASHYALMYTQAVFSVEQGYFKELRDTPQYEEAFQMMCKELNSWVVSAGCDSAVLFCTNSASNFRLDIAFTEDYKGQRTTEKPPFFEELKYDLVHRLGAYMSDGNEADDEISIFIHTQAREQGCEAGDEFHREVCNTVCCSSDKDSTITGGLHYDPRKGVLRFHDRLGVLEPKTKVKEVNDYLKFPLFNGEPVHPDLCKKDGELYYLDGKVCDHFARGKNAGQPKTKRMVVGKRQSVSIEDLKGYGLKFFYAQLIMGDNADNYSGLAGRGATYAYELLDKCKSEEELYMAVLGAYRETYGTGKHLVKNFRGGSAMLTAYQRMLEQGRLAWMQTERGEIWRSKHYCPTGVEDVWN</sequence>
<protein>
    <submittedName>
        <fullName evidence="1">Exonuclease-like protein</fullName>
    </submittedName>
</protein>
<evidence type="ECO:0000313" key="1">
    <source>
        <dbReference type="EMBL" id="QBJ01037.1"/>
    </source>
</evidence>
<dbReference type="SUPFAM" id="SSF47807">
    <property type="entry name" value="5' to 3' exonuclease, C-terminal subdomain"/>
    <property type="match status" value="1"/>
</dbReference>
<organism evidence="1 2">
    <name type="scientific">Aeromonas phage MJG</name>
    <dbReference type="NCBI Taxonomy" id="2510451"/>
    <lineage>
        <taxon>Viruses</taxon>
        <taxon>Duplodnaviria</taxon>
        <taxon>Heunggongvirae</taxon>
        <taxon>Uroviricota</taxon>
        <taxon>Caudoviricetes</taxon>
        <taxon>Autographivirales</taxon>
        <taxon>Autosignataviridae</taxon>
        <taxon>Colwellvirinae</taxon>
        <taxon>Daolivirus</taxon>
        <taxon>Daolivirus MJG</taxon>
    </lineage>
</organism>
<keyword evidence="1" id="KW-0540">Nuclease</keyword>
<dbReference type="GO" id="GO:0004527">
    <property type="term" value="F:exonuclease activity"/>
    <property type="evidence" value="ECO:0007669"/>
    <property type="project" value="UniProtKB-KW"/>
</dbReference>
<dbReference type="Proteomes" id="UP000327497">
    <property type="component" value="Segment"/>
</dbReference>
<keyword evidence="2" id="KW-1185">Reference proteome</keyword>
<dbReference type="Gene3D" id="1.10.150.20">
    <property type="entry name" value="5' to 3' exonuclease, C-terminal subdomain"/>
    <property type="match status" value="1"/>
</dbReference>
<reference evidence="1 2" key="1">
    <citation type="journal article" date="2019" name="Virus Res.">
        <title>Genomic characterization of a novel virulent phage infecting the Aeromonas hydrophila isolated from rainbow trout (Oncorhynchus mykiss).</title>
        <authorList>
            <person name="Cao Y."/>
            <person name="Li S."/>
            <person name="Wang D."/>
            <person name="Zhao J."/>
            <person name="Xu L."/>
            <person name="Liu H."/>
            <person name="Lu T."/>
            <person name="Mou Z."/>
        </authorList>
    </citation>
    <scope>NUCLEOTIDE SEQUENCE [LARGE SCALE GENOMIC DNA]</scope>
</reference>
<keyword evidence="1" id="KW-0269">Exonuclease</keyword>
<dbReference type="InterPro" id="IPR036279">
    <property type="entry name" value="5-3_exonuclease_C_sf"/>
</dbReference>